<dbReference type="GO" id="GO:0022857">
    <property type="term" value="F:transmembrane transporter activity"/>
    <property type="evidence" value="ECO:0007669"/>
    <property type="project" value="InterPro"/>
</dbReference>
<accession>A0A9Q5I4P3</accession>
<dbReference type="CDD" id="cd17502">
    <property type="entry name" value="MFS_Azr1_MDR_like"/>
    <property type="match status" value="1"/>
</dbReference>
<dbReference type="Gene3D" id="1.20.1250.20">
    <property type="entry name" value="MFS general substrate transporter like domains"/>
    <property type="match status" value="1"/>
</dbReference>
<feature type="transmembrane region" description="Helical" evidence="5">
    <location>
        <begin position="119"/>
        <end position="138"/>
    </location>
</feature>
<evidence type="ECO:0000259" key="6">
    <source>
        <dbReference type="PROSITE" id="PS50850"/>
    </source>
</evidence>
<keyword evidence="8" id="KW-1185">Reference proteome</keyword>
<evidence type="ECO:0000256" key="3">
    <source>
        <dbReference type="ARBA" id="ARBA00022989"/>
    </source>
</evidence>
<feature type="transmembrane region" description="Helical" evidence="5">
    <location>
        <begin position="353"/>
        <end position="375"/>
    </location>
</feature>
<dbReference type="PANTHER" id="PTHR23501:SF198">
    <property type="entry name" value="AZOLE RESISTANCE PROTEIN 1-RELATED"/>
    <property type="match status" value="1"/>
</dbReference>
<feature type="transmembrane region" description="Helical" evidence="5">
    <location>
        <begin position="481"/>
        <end position="507"/>
    </location>
</feature>
<proteinExistence type="predicted"/>
<dbReference type="Gene3D" id="1.20.1720.10">
    <property type="entry name" value="Multidrug resistance protein D"/>
    <property type="match status" value="1"/>
</dbReference>
<dbReference type="EMBL" id="LNZH02000070">
    <property type="protein sequence ID" value="OCB91721.1"/>
    <property type="molecule type" value="Genomic_DNA"/>
</dbReference>
<dbReference type="SUPFAM" id="SSF103473">
    <property type="entry name" value="MFS general substrate transporter"/>
    <property type="match status" value="2"/>
</dbReference>
<dbReference type="AlphaFoldDB" id="A0A9Q5I4P3"/>
<feature type="transmembrane region" description="Helical" evidence="5">
    <location>
        <begin position="327"/>
        <end position="346"/>
    </location>
</feature>
<feature type="domain" description="Major facilitator superfamily (MFS) profile" evidence="6">
    <location>
        <begin position="1"/>
        <end position="512"/>
    </location>
</feature>
<dbReference type="PROSITE" id="PS50850">
    <property type="entry name" value="MFS"/>
    <property type="match status" value="1"/>
</dbReference>
<reference evidence="7" key="1">
    <citation type="submission" date="2016-06" db="EMBL/GenBank/DDBJ databases">
        <title>Draft Genome sequence of the fungus Inonotus baumii.</title>
        <authorList>
            <person name="Zhu H."/>
            <person name="Lin W."/>
        </authorList>
    </citation>
    <scope>NUCLEOTIDE SEQUENCE</scope>
    <source>
        <strain evidence="7">821</strain>
    </source>
</reference>
<name>A0A9Q5I4P3_SANBA</name>
<dbReference type="Pfam" id="PF07690">
    <property type="entry name" value="MFS_1"/>
    <property type="match status" value="1"/>
</dbReference>
<dbReference type="OrthoDB" id="10021397at2759"/>
<feature type="transmembrane region" description="Helical" evidence="5">
    <location>
        <begin position="219"/>
        <end position="238"/>
    </location>
</feature>
<feature type="transmembrane region" description="Helical" evidence="5">
    <location>
        <begin position="381"/>
        <end position="407"/>
    </location>
</feature>
<evidence type="ECO:0000256" key="5">
    <source>
        <dbReference type="SAM" id="Phobius"/>
    </source>
</evidence>
<dbReference type="InterPro" id="IPR020846">
    <property type="entry name" value="MFS_dom"/>
</dbReference>
<feature type="transmembrane region" description="Helical" evidence="5">
    <location>
        <begin position="419"/>
        <end position="438"/>
    </location>
</feature>
<evidence type="ECO:0000256" key="4">
    <source>
        <dbReference type="ARBA" id="ARBA00023136"/>
    </source>
</evidence>
<comment type="subcellular location">
    <subcellularLocation>
        <location evidence="1">Membrane</location>
        <topology evidence="1">Multi-pass membrane protein</topology>
    </subcellularLocation>
</comment>
<feature type="transmembrane region" description="Helical" evidence="5">
    <location>
        <begin position="291"/>
        <end position="312"/>
    </location>
</feature>
<keyword evidence="3 5" id="KW-1133">Transmembrane helix</keyword>
<feature type="transmembrane region" description="Helical" evidence="5">
    <location>
        <begin position="250"/>
        <end position="270"/>
    </location>
</feature>
<dbReference type="PANTHER" id="PTHR23501">
    <property type="entry name" value="MAJOR FACILITATOR SUPERFAMILY"/>
    <property type="match status" value="1"/>
</dbReference>
<evidence type="ECO:0000256" key="1">
    <source>
        <dbReference type="ARBA" id="ARBA00004141"/>
    </source>
</evidence>
<keyword evidence="2 5" id="KW-0812">Transmembrane</keyword>
<keyword evidence="4 5" id="KW-0472">Membrane</keyword>
<evidence type="ECO:0000256" key="2">
    <source>
        <dbReference type="ARBA" id="ARBA00022692"/>
    </source>
</evidence>
<feature type="transmembrane region" description="Helical" evidence="5">
    <location>
        <begin position="43"/>
        <end position="67"/>
    </location>
</feature>
<evidence type="ECO:0000313" key="8">
    <source>
        <dbReference type="Proteomes" id="UP000757232"/>
    </source>
</evidence>
<organism evidence="7 8">
    <name type="scientific">Sanghuangporus baumii</name>
    <name type="common">Phellinus baumii</name>
    <dbReference type="NCBI Taxonomy" id="108892"/>
    <lineage>
        <taxon>Eukaryota</taxon>
        <taxon>Fungi</taxon>
        <taxon>Dikarya</taxon>
        <taxon>Basidiomycota</taxon>
        <taxon>Agaricomycotina</taxon>
        <taxon>Agaricomycetes</taxon>
        <taxon>Hymenochaetales</taxon>
        <taxon>Hymenochaetaceae</taxon>
        <taxon>Sanghuangporus</taxon>
    </lineage>
</organism>
<feature type="transmembrane region" description="Helical" evidence="5">
    <location>
        <begin position="178"/>
        <end position="198"/>
    </location>
</feature>
<dbReference type="GO" id="GO:0005886">
    <property type="term" value="C:plasma membrane"/>
    <property type="evidence" value="ECO:0007669"/>
    <property type="project" value="TreeGrafter"/>
</dbReference>
<gene>
    <name evidence="7" type="ORF">A7U60_g1017</name>
</gene>
<dbReference type="FunFam" id="1.20.1250.20:FF:000196">
    <property type="entry name" value="MFS toxin efflux pump (AflT)"/>
    <property type="match status" value="1"/>
</dbReference>
<sequence>MNDRKMSDEPVEEKKDIEMDVHVISEPDSGDDAVQVIPTTKSVFLCAALALVIFTVSLEDTIVATAVPTITTVFNSTDDVGWQVIHPFLHTYASRDPLPVGSIVCAAASSSAMLIVGRAIAGIGASGLFSGGMTIMGLSVPLKRLPIYIAVLASMYGIASVVGPILGGALTDRLSWRWCFWINLPFGGVALAVVAIFFRSSRRELASIPFKTKVQKVDIPGAVLFVGAIVCLLLALQQGGTTFPWRSPKIWGLFLGFGLLIIAFVGVEYIRGNEATLPPRILRQRTVLAGSIYTILLSMAFFTHIFFLPFYFQAIKGVSAQESGIRSIPYLVSVSIAAVTSGTIITKIGYYCPFMWIGAAIFTVGSGLLSALQVSSSTGVWIGYQIVAGFGFGLGMQVPFLAVQAVLDTSDMPTGNATILFCSTLGGSMSISIAQTIFSNILLRQIPKHTHGLDAALIVSSGATALRQVVPADQLQGVLEAYIYALQRVFILPIVVNALAFMVSFFVEWKSVKGKSLVPSPVT</sequence>
<feature type="transmembrane region" description="Helical" evidence="5">
    <location>
        <begin position="145"/>
        <end position="166"/>
    </location>
</feature>
<comment type="caution">
    <text evidence="7">The sequence shown here is derived from an EMBL/GenBank/DDBJ whole genome shotgun (WGS) entry which is preliminary data.</text>
</comment>
<dbReference type="InterPro" id="IPR011701">
    <property type="entry name" value="MFS"/>
</dbReference>
<dbReference type="InterPro" id="IPR036259">
    <property type="entry name" value="MFS_trans_sf"/>
</dbReference>
<evidence type="ECO:0000313" key="7">
    <source>
        <dbReference type="EMBL" id="OCB91721.1"/>
    </source>
</evidence>
<dbReference type="Proteomes" id="UP000757232">
    <property type="component" value="Unassembled WGS sequence"/>
</dbReference>
<protein>
    <submittedName>
        <fullName evidence="7">MFS general substrate transporter</fullName>
    </submittedName>
</protein>